<dbReference type="InterPro" id="IPR043502">
    <property type="entry name" value="DNA/RNA_pol_sf"/>
</dbReference>
<dbReference type="InterPro" id="IPR043128">
    <property type="entry name" value="Rev_trsase/Diguanyl_cyclase"/>
</dbReference>
<dbReference type="InterPro" id="IPR051320">
    <property type="entry name" value="Viral_Replic_Matur_Polypro"/>
</dbReference>
<dbReference type="InterPro" id="IPR000477">
    <property type="entry name" value="RT_dom"/>
</dbReference>
<reference evidence="2" key="1">
    <citation type="submission" date="2020-02" db="EMBL/GenBank/DDBJ databases">
        <authorList>
            <person name="Meier V. D."/>
        </authorList>
    </citation>
    <scope>NUCLEOTIDE SEQUENCE</scope>
    <source>
        <strain evidence="2">AVDCRST_MAG96</strain>
    </source>
</reference>
<gene>
    <name evidence="2" type="ORF">AVDCRST_MAG96-2780</name>
</gene>
<dbReference type="PANTHER" id="PTHR33064">
    <property type="entry name" value="POL PROTEIN"/>
    <property type="match status" value="1"/>
</dbReference>
<dbReference type="AlphaFoldDB" id="A0A6J4TAS4"/>
<dbReference type="PROSITE" id="PS50878">
    <property type="entry name" value="RT_POL"/>
    <property type="match status" value="1"/>
</dbReference>
<name>A0A6J4TAS4_9BACT</name>
<sequence>MPFGLCNASAMFQAYINRVITGLVDIFCVIYLDDILIYSQNFTEHLNHVKQVLKCLRQFQLFANLKKCEFFTTQVEFLGFIMSTAGVTINPRRINTILKWPEPKSFRDVQVFLGFVNFYRRFIHHYSQITAPLTDLIKDSKNGKKTGPFK</sequence>
<accession>A0A6J4TAS4</accession>
<dbReference type="CDD" id="cd01647">
    <property type="entry name" value="RT_LTR"/>
    <property type="match status" value="1"/>
</dbReference>
<evidence type="ECO:0000259" key="1">
    <source>
        <dbReference type="PROSITE" id="PS50878"/>
    </source>
</evidence>
<dbReference type="SUPFAM" id="SSF56672">
    <property type="entry name" value="DNA/RNA polymerases"/>
    <property type="match status" value="1"/>
</dbReference>
<proteinExistence type="predicted"/>
<dbReference type="Pfam" id="PF00078">
    <property type="entry name" value="RVT_1"/>
    <property type="match status" value="1"/>
</dbReference>
<dbReference type="Gene3D" id="3.30.70.270">
    <property type="match status" value="2"/>
</dbReference>
<feature type="domain" description="Reverse transcriptase" evidence="1">
    <location>
        <begin position="1"/>
        <end position="82"/>
    </location>
</feature>
<dbReference type="EMBL" id="CADCVN010001088">
    <property type="protein sequence ID" value="CAA9517810.1"/>
    <property type="molecule type" value="Genomic_DNA"/>
</dbReference>
<dbReference type="PANTHER" id="PTHR33064:SF37">
    <property type="entry name" value="RIBONUCLEASE H"/>
    <property type="match status" value="1"/>
</dbReference>
<evidence type="ECO:0000313" key="2">
    <source>
        <dbReference type="EMBL" id="CAA9517810.1"/>
    </source>
</evidence>
<protein>
    <recommendedName>
        <fullName evidence="1">Reverse transcriptase domain-containing protein</fullName>
    </recommendedName>
</protein>
<organism evidence="2">
    <name type="scientific">uncultured Segetibacter sp</name>
    <dbReference type="NCBI Taxonomy" id="481133"/>
    <lineage>
        <taxon>Bacteria</taxon>
        <taxon>Pseudomonadati</taxon>
        <taxon>Bacteroidota</taxon>
        <taxon>Chitinophagia</taxon>
        <taxon>Chitinophagales</taxon>
        <taxon>Chitinophagaceae</taxon>
        <taxon>Segetibacter</taxon>
        <taxon>environmental samples</taxon>
    </lineage>
</organism>
<dbReference type="FunFam" id="3.30.70.270:FF:000003">
    <property type="entry name" value="Transposon Ty3-G Gag-Pol polyprotein"/>
    <property type="match status" value="1"/>
</dbReference>